<dbReference type="Proteomes" id="UP000283210">
    <property type="component" value="Chromosome 17"/>
</dbReference>
<evidence type="ECO:0000259" key="8">
    <source>
        <dbReference type="PROSITE" id="PS50104"/>
    </source>
</evidence>
<dbReference type="Gene3D" id="1.25.40.780">
    <property type="match status" value="1"/>
</dbReference>
<dbReference type="GO" id="GO:0005794">
    <property type="term" value="C:Golgi apparatus"/>
    <property type="evidence" value="ECO:0007669"/>
    <property type="project" value="Ensembl"/>
</dbReference>
<dbReference type="EMBL" id="CM012453">
    <property type="protein sequence ID" value="RVE61834.1"/>
    <property type="molecule type" value="Genomic_DNA"/>
</dbReference>
<evidence type="ECO:0000313" key="9">
    <source>
        <dbReference type="EMBL" id="RVE61834.1"/>
    </source>
</evidence>
<dbReference type="InterPro" id="IPR046946">
    <property type="entry name" value="TCAM1/2"/>
</dbReference>
<keyword evidence="6" id="KW-0395">Inflammatory response</keyword>
<evidence type="ECO:0000256" key="6">
    <source>
        <dbReference type="ARBA" id="ARBA00023198"/>
    </source>
</evidence>
<dbReference type="InterPro" id="IPR035897">
    <property type="entry name" value="Toll_tir_struct_dom_sf"/>
</dbReference>
<keyword evidence="3" id="KW-0597">Phosphoprotein</keyword>
<dbReference type="Gene3D" id="3.40.50.10140">
    <property type="entry name" value="Toll/interleukin-1 receptor homology (TIR) domain"/>
    <property type="match status" value="1"/>
</dbReference>
<dbReference type="InterPro" id="IPR040886">
    <property type="entry name" value="TRIF_N"/>
</dbReference>
<evidence type="ECO:0000256" key="1">
    <source>
        <dbReference type="ARBA" id="ARBA00004496"/>
    </source>
</evidence>
<dbReference type="GO" id="GO:0005768">
    <property type="term" value="C:endosome"/>
    <property type="evidence" value="ECO:0007669"/>
    <property type="project" value="TreeGrafter"/>
</dbReference>
<keyword evidence="4" id="KW-0399">Innate immunity</keyword>
<accession>A0A3S2U3B9</accession>
<name>A0A3S2U3B9_ORYJA</name>
<dbReference type="GO" id="GO:0043123">
    <property type="term" value="P:positive regulation of canonical NF-kappaB signal transduction"/>
    <property type="evidence" value="ECO:0007669"/>
    <property type="project" value="Ensembl"/>
</dbReference>
<feature type="compositionally biased region" description="Polar residues" evidence="7">
    <location>
        <begin position="291"/>
        <end position="302"/>
    </location>
</feature>
<dbReference type="GO" id="GO:0035591">
    <property type="term" value="F:signaling adaptor activity"/>
    <property type="evidence" value="ECO:0007669"/>
    <property type="project" value="TreeGrafter"/>
</dbReference>
<gene>
    <name evidence="9" type="ORF">OJAV_G00174280</name>
</gene>
<feature type="region of interest" description="Disordered" evidence="7">
    <location>
        <begin position="253"/>
        <end position="305"/>
    </location>
</feature>
<evidence type="ECO:0000256" key="4">
    <source>
        <dbReference type="ARBA" id="ARBA00022588"/>
    </source>
</evidence>
<reference evidence="9 10" key="2">
    <citation type="submission" date="2019-01" db="EMBL/GenBank/DDBJ databases">
        <title>A chromosome length genome reference of the Java medaka (oryzias javanicus).</title>
        <authorList>
            <person name="Herpin A."/>
            <person name="Takehana Y."/>
            <person name="Naruse K."/>
            <person name="Ansai S."/>
            <person name="Kawaguchi M."/>
        </authorList>
    </citation>
    <scope>NUCLEOTIDE SEQUENCE [LARGE SCALE GENOMIC DNA]</scope>
    <source>
        <strain evidence="9">RS831</strain>
        <tissue evidence="9">Whole body</tissue>
    </source>
</reference>
<dbReference type="Pfam" id="PF17798">
    <property type="entry name" value="TRIF-NTD"/>
    <property type="match status" value="1"/>
</dbReference>
<dbReference type="GO" id="GO:0006954">
    <property type="term" value="P:inflammatory response"/>
    <property type="evidence" value="ECO:0007669"/>
    <property type="project" value="UniProtKB-KW"/>
</dbReference>
<keyword evidence="5" id="KW-0391">Immunity</keyword>
<dbReference type="GO" id="GO:0032728">
    <property type="term" value="P:positive regulation of interferon-beta production"/>
    <property type="evidence" value="ECO:0007669"/>
    <property type="project" value="Ensembl"/>
</dbReference>
<dbReference type="AlphaFoldDB" id="A0A3S2U3B9"/>
<sequence>MSHEQEGSQGTGLGDIFTILSQAPSERLLSLTLQLGASPEDLIVQALCLIILKREVHALDKLRTLADNPLAEHLAGNLYPGRSEDFSVHCGQFQASTRESLSALARIFKVLSQQRLCDQTRRDLAYERALSSDGPSNNLDEFREEAKFVCGPKVLEGMFSSRNPKLELMHDFKGCLNVSDSTPKISPSASVNSAPSPLQESLSEPSYPSTLEISSPVTVSFKGDKVSQETVENSEVKPATLVACESETKMAPGQPLLSLLQPTGSTLSDPERSHPTLPIGSLERHPDTPRSHTNPPSSTNICGSRCPIQKKIHDSKGSDEEEEEEETFYAFVILHAPEDEDVAESIKDKIEKVISSKGATFSEEFAIPGKCPLRCVEDAINNSAFTFLLLTCNFNSNLLEMKANIALMNAIKKNHKFNTVIPLLPRENCMPEHRRPMALSGLVSLVENKNFEKKLQKSLSQARIQSHKRKWKEEQALRLTERLSQLQLEEKQRLRTGLSLNQEESGEDGRTWQQKHPSIHIENANYIVIGNDSKMVLGSAGSADKEESVYVKQD</sequence>
<dbReference type="SUPFAM" id="SSF52200">
    <property type="entry name" value="Toll/Interleukin receptor TIR domain"/>
    <property type="match status" value="1"/>
</dbReference>
<protein>
    <recommendedName>
        <fullName evidence="8">TIR domain-containing protein</fullName>
    </recommendedName>
</protein>
<dbReference type="OrthoDB" id="62956at2759"/>
<feature type="domain" description="TIR" evidence="8">
    <location>
        <begin position="327"/>
        <end position="459"/>
    </location>
</feature>
<keyword evidence="2" id="KW-0963">Cytoplasm</keyword>
<evidence type="ECO:0000256" key="5">
    <source>
        <dbReference type="ARBA" id="ARBA00022859"/>
    </source>
</evidence>
<feature type="region of interest" description="Disordered" evidence="7">
    <location>
        <begin position="183"/>
        <end position="209"/>
    </location>
</feature>
<evidence type="ECO:0000256" key="3">
    <source>
        <dbReference type="ARBA" id="ARBA00022553"/>
    </source>
</evidence>
<dbReference type="OMA" id="TRHGWQD"/>
<dbReference type="PANTHER" id="PTHR47230:SF1">
    <property type="entry name" value="TIR DOMAIN-CONTAINING ADAPTER MOLECULE 1"/>
    <property type="match status" value="1"/>
</dbReference>
<dbReference type="PROSITE" id="PS50104">
    <property type="entry name" value="TIR"/>
    <property type="match status" value="1"/>
</dbReference>
<keyword evidence="10" id="KW-1185">Reference proteome</keyword>
<reference evidence="9 10" key="1">
    <citation type="submission" date="2018-11" db="EMBL/GenBank/DDBJ databases">
        <authorList>
            <person name="Lopez-Roques C."/>
            <person name="Donnadieu C."/>
            <person name="Bouchez O."/>
            <person name="Klopp C."/>
            <person name="Cabau C."/>
            <person name="Zahm M."/>
        </authorList>
    </citation>
    <scope>NUCLEOTIDE SEQUENCE [LARGE SCALE GENOMIC DNA]</scope>
    <source>
        <strain evidence="9">RS831</strain>
        <tissue evidence="9">Whole body</tissue>
    </source>
</reference>
<evidence type="ECO:0000313" key="10">
    <source>
        <dbReference type="Proteomes" id="UP000283210"/>
    </source>
</evidence>
<feature type="compositionally biased region" description="Low complexity" evidence="7">
    <location>
        <begin position="186"/>
        <end position="209"/>
    </location>
</feature>
<comment type="subcellular location">
    <subcellularLocation>
        <location evidence="1">Cytoplasm</location>
    </subcellularLocation>
</comment>
<evidence type="ECO:0000256" key="2">
    <source>
        <dbReference type="ARBA" id="ARBA00022490"/>
    </source>
</evidence>
<organism evidence="9 10">
    <name type="scientific">Oryzias javanicus</name>
    <name type="common">Javanese ricefish</name>
    <name type="synonym">Aplocheilus javanicus</name>
    <dbReference type="NCBI Taxonomy" id="123683"/>
    <lineage>
        <taxon>Eukaryota</taxon>
        <taxon>Metazoa</taxon>
        <taxon>Chordata</taxon>
        <taxon>Craniata</taxon>
        <taxon>Vertebrata</taxon>
        <taxon>Euteleostomi</taxon>
        <taxon>Actinopterygii</taxon>
        <taxon>Neopterygii</taxon>
        <taxon>Teleostei</taxon>
        <taxon>Neoteleostei</taxon>
        <taxon>Acanthomorphata</taxon>
        <taxon>Ovalentaria</taxon>
        <taxon>Atherinomorphae</taxon>
        <taxon>Beloniformes</taxon>
        <taxon>Adrianichthyidae</taxon>
        <taxon>Oryziinae</taxon>
        <taxon>Oryzias</taxon>
    </lineage>
</organism>
<dbReference type="GO" id="GO:0035666">
    <property type="term" value="P:TRIF-dependent toll-like receptor signaling pathway"/>
    <property type="evidence" value="ECO:0007669"/>
    <property type="project" value="InterPro"/>
</dbReference>
<dbReference type="PANTHER" id="PTHR47230">
    <property type="entry name" value="TIR DOMAIN-CONTAINING ADAPTER MOLECULE 1"/>
    <property type="match status" value="1"/>
</dbReference>
<dbReference type="GO" id="GO:0045087">
    <property type="term" value="P:innate immune response"/>
    <property type="evidence" value="ECO:0007669"/>
    <property type="project" value="UniProtKB-KW"/>
</dbReference>
<dbReference type="InterPro" id="IPR000157">
    <property type="entry name" value="TIR_dom"/>
</dbReference>
<proteinExistence type="predicted"/>
<evidence type="ECO:0000256" key="7">
    <source>
        <dbReference type="SAM" id="MobiDB-lite"/>
    </source>
</evidence>